<comment type="similarity">
    <text evidence="1">Belongs to the transposase IS21/IS408/IS1162 family.</text>
</comment>
<dbReference type="InterPro" id="IPR054353">
    <property type="entry name" value="IstA-like_C"/>
</dbReference>
<gene>
    <name evidence="3" type="ORF">HMPREF9444_01434</name>
</gene>
<dbReference type="eggNOG" id="COG4584">
    <property type="taxonomic scope" value="Bacteria"/>
</dbReference>
<dbReference type="AlphaFoldDB" id="E8LL28"/>
<dbReference type="Gene3D" id="3.30.420.10">
    <property type="entry name" value="Ribonuclease H-like superfamily/Ribonuclease H"/>
    <property type="match status" value="1"/>
</dbReference>
<organism evidence="3 4">
    <name type="scientific">Succinatimonas hippei (strain DSM 22608 / JCM 16073 / KCTC 15190 / YIT 12066)</name>
    <dbReference type="NCBI Taxonomy" id="762983"/>
    <lineage>
        <taxon>Bacteria</taxon>
        <taxon>Pseudomonadati</taxon>
        <taxon>Pseudomonadota</taxon>
        <taxon>Gammaproteobacteria</taxon>
        <taxon>Aeromonadales</taxon>
        <taxon>Succinivibrionaceae</taxon>
        <taxon>Succinatimonas</taxon>
    </lineage>
</organism>
<evidence type="ECO:0000259" key="2">
    <source>
        <dbReference type="PROSITE" id="PS50994"/>
    </source>
</evidence>
<protein>
    <submittedName>
        <fullName evidence="3">Integrase core domain protein</fullName>
    </submittedName>
</protein>
<dbReference type="InterPro" id="IPR036397">
    <property type="entry name" value="RNaseH_sf"/>
</dbReference>
<accession>E8LL28</accession>
<dbReference type="Proteomes" id="UP000018458">
    <property type="component" value="Unassembled WGS sequence"/>
</dbReference>
<sequence>MSQGKNTEPNKLRNICCQILLGGSSRYIAERLNCSASSVLNYTARLRYAGIDSLDRLSALSDEQLHDIIYKQGKCLRSCKKESLTIKQLSDNLTQSSAVLHPDYQKFADEYFDRRRKVQFLYTEYLEQCSEQNKSCVSRTTFYRHLNQIIKQQCTIKPIMKQEHVYGAELLIDYTGSTCNLLQSDGTFKSYSICVLTWAASNYIYAELIPQQTCECTCNAISHALCFFGCRPSVLVSDNAKSMVLRHATGRDVILNPSFEYFLQRCGIILDANNPFSPTSKSSVELSVRMIQERALPRLYTGAVKPLSEYNRELLVLINQYINSVGFRNNCSGTSRKELFLKYEKPAAAPLMRDLPLYIEHIPLLKVKPYYRVKIDGCSYSVPYHLIGEFVDADISGSTVKIYHKGILVASHPKAIANKKDVLNPDHMPENHRAVRDKRLKYQNVQDILDNAQPLSDVLCACCRVFTDRFGMSRKDFCIYLINLYKRKRYEKEIFDEALNRLMTEPVAKWNSYLLNDILDDIRLYQRNHYGDYERQSVLGFVETGSAFLRGKKAFDNHDKE</sequence>
<dbReference type="GO" id="GO:0015074">
    <property type="term" value="P:DNA integration"/>
    <property type="evidence" value="ECO:0007669"/>
    <property type="project" value="InterPro"/>
</dbReference>
<evidence type="ECO:0000313" key="3">
    <source>
        <dbReference type="EMBL" id="EFY06753.1"/>
    </source>
</evidence>
<dbReference type="InterPro" id="IPR001584">
    <property type="entry name" value="Integrase_cat-core"/>
</dbReference>
<name>E8LL28_SUCHY</name>
<dbReference type="EMBL" id="AEVO01000083">
    <property type="protein sequence ID" value="EFY06753.1"/>
    <property type="molecule type" value="Genomic_DNA"/>
</dbReference>
<dbReference type="GO" id="GO:0003676">
    <property type="term" value="F:nucleic acid binding"/>
    <property type="evidence" value="ECO:0007669"/>
    <property type="project" value="InterPro"/>
</dbReference>
<dbReference type="InterPro" id="IPR012337">
    <property type="entry name" value="RNaseH-like_sf"/>
</dbReference>
<evidence type="ECO:0000313" key="4">
    <source>
        <dbReference type="Proteomes" id="UP000018458"/>
    </source>
</evidence>
<feature type="domain" description="Integrase catalytic" evidence="2">
    <location>
        <begin position="154"/>
        <end position="344"/>
    </location>
</feature>
<dbReference type="PANTHER" id="PTHR35004:SF8">
    <property type="entry name" value="TRANSPOSASE RV3428C-RELATED"/>
    <property type="match status" value="1"/>
</dbReference>
<dbReference type="Pfam" id="PF22483">
    <property type="entry name" value="Mu-transpos_C_2"/>
    <property type="match status" value="1"/>
</dbReference>
<dbReference type="PANTHER" id="PTHR35004">
    <property type="entry name" value="TRANSPOSASE RV3428C-RELATED"/>
    <property type="match status" value="1"/>
</dbReference>
<proteinExistence type="inferred from homology"/>
<dbReference type="SUPFAM" id="SSF53098">
    <property type="entry name" value="Ribonuclease H-like"/>
    <property type="match status" value="1"/>
</dbReference>
<reference evidence="3 4" key="1">
    <citation type="submission" date="2011-01" db="EMBL/GenBank/DDBJ databases">
        <authorList>
            <person name="Weinstock G."/>
            <person name="Sodergren E."/>
            <person name="Clifton S."/>
            <person name="Fulton L."/>
            <person name="Fulton B."/>
            <person name="Courtney L."/>
            <person name="Fronick C."/>
            <person name="Harrison M."/>
            <person name="Strong C."/>
            <person name="Farmer C."/>
            <person name="Delahaunty K."/>
            <person name="Markovic C."/>
            <person name="Hall O."/>
            <person name="Minx P."/>
            <person name="Tomlinson C."/>
            <person name="Mitreva M."/>
            <person name="Hou S."/>
            <person name="Chen J."/>
            <person name="Wollam A."/>
            <person name="Pepin K.H."/>
            <person name="Johnson M."/>
            <person name="Bhonagiri V."/>
            <person name="Zhang X."/>
            <person name="Suruliraj S."/>
            <person name="Warren W."/>
            <person name="Chinwalla A."/>
            <person name="Mardis E.R."/>
            <person name="Wilson R.K."/>
        </authorList>
    </citation>
    <scope>NUCLEOTIDE SEQUENCE [LARGE SCALE GENOMIC DNA]</scope>
    <source>
        <strain evidence="4">DSM 22608 / JCM 16073 / KCTC 15190 / YIT 12066</strain>
    </source>
</reference>
<dbReference type="RefSeq" id="WP_009143616.1">
    <property type="nucleotide sequence ID" value="NZ_GL831017.1"/>
</dbReference>
<keyword evidence="4" id="KW-1185">Reference proteome</keyword>
<dbReference type="HOGENOM" id="CLU_485637_0_0_6"/>
<dbReference type="PROSITE" id="PS50994">
    <property type="entry name" value="INTEGRASE"/>
    <property type="match status" value="1"/>
</dbReference>
<evidence type="ECO:0000256" key="1">
    <source>
        <dbReference type="ARBA" id="ARBA00009277"/>
    </source>
</evidence>
<comment type="caution">
    <text evidence="3">The sequence shown here is derived from an EMBL/GenBank/DDBJ whole genome shotgun (WGS) entry which is preliminary data.</text>
</comment>
<dbReference type="STRING" id="762983.HMPREF9444_01434"/>